<gene>
    <name evidence="2" type="ORF">P8V03_00350</name>
</gene>
<evidence type="ECO:0000313" key="2">
    <source>
        <dbReference type="EMBL" id="MDW8799599.1"/>
    </source>
</evidence>
<evidence type="ECO:0000313" key="3">
    <source>
        <dbReference type="Proteomes" id="UP001281656"/>
    </source>
</evidence>
<accession>A0ABU4JN70</accession>
<dbReference type="EMBL" id="JARUJP010000001">
    <property type="protein sequence ID" value="MDW8799599.1"/>
    <property type="molecule type" value="Genomic_DNA"/>
</dbReference>
<reference evidence="2 3" key="1">
    <citation type="submission" date="2023-04" db="EMBL/GenBank/DDBJ databases">
        <title>Clostridium tannerae sp. nov., isolated from the fecal material of an alpaca.</title>
        <authorList>
            <person name="Miller S."/>
            <person name="Hendry M."/>
            <person name="King J."/>
            <person name="Sankaranarayanan K."/>
            <person name="Lawson P.A."/>
        </authorList>
    </citation>
    <scope>NUCLEOTIDE SEQUENCE [LARGE SCALE GENOMIC DNA]</scope>
    <source>
        <strain evidence="2 3">A1-XYC3</strain>
    </source>
</reference>
<keyword evidence="1" id="KW-0472">Membrane</keyword>
<name>A0ABU4JN70_9CLOT</name>
<dbReference type="InterPro" id="IPR012902">
    <property type="entry name" value="N_methyl_site"/>
</dbReference>
<keyword evidence="1" id="KW-0812">Transmembrane</keyword>
<organism evidence="2 3">
    <name type="scientific">Clostridium tanneri</name>
    <dbReference type="NCBI Taxonomy" id="3037988"/>
    <lineage>
        <taxon>Bacteria</taxon>
        <taxon>Bacillati</taxon>
        <taxon>Bacillota</taxon>
        <taxon>Clostridia</taxon>
        <taxon>Eubacteriales</taxon>
        <taxon>Clostridiaceae</taxon>
        <taxon>Clostridium</taxon>
    </lineage>
</organism>
<protein>
    <submittedName>
        <fullName evidence="2">Type II secretion system protein</fullName>
    </submittedName>
</protein>
<dbReference type="NCBIfam" id="TIGR02532">
    <property type="entry name" value="IV_pilin_GFxxxE"/>
    <property type="match status" value="1"/>
</dbReference>
<proteinExistence type="predicted"/>
<dbReference type="RefSeq" id="WP_318796308.1">
    <property type="nucleotide sequence ID" value="NZ_JARUJP010000001.1"/>
</dbReference>
<dbReference type="Proteomes" id="UP001281656">
    <property type="component" value="Unassembled WGS sequence"/>
</dbReference>
<comment type="caution">
    <text evidence="2">The sequence shown here is derived from an EMBL/GenBank/DDBJ whole genome shotgun (WGS) entry which is preliminary data.</text>
</comment>
<keyword evidence="1" id="KW-1133">Transmembrane helix</keyword>
<sequence>MWTLKTKKGFTIVEVLCSITIFSILFMTSLTIALDSLKLKKYNSKTEQYSMFMEELKNNMIYDTSYEDLKGLHGEGKYYVTEDKIGKGNIKETSIKNMFTSSRPLKEPYLVLRIEEGDVLKVNLKLYIKQFNRLRIMECEFYKGKYKR</sequence>
<keyword evidence="3" id="KW-1185">Reference proteome</keyword>
<feature type="transmembrane region" description="Helical" evidence="1">
    <location>
        <begin position="12"/>
        <end position="34"/>
    </location>
</feature>
<evidence type="ECO:0000256" key="1">
    <source>
        <dbReference type="SAM" id="Phobius"/>
    </source>
</evidence>
<dbReference type="Pfam" id="PF07963">
    <property type="entry name" value="N_methyl"/>
    <property type="match status" value="1"/>
</dbReference>